<proteinExistence type="predicted"/>
<dbReference type="Pfam" id="PF10551">
    <property type="entry name" value="MULE"/>
    <property type="match status" value="1"/>
</dbReference>
<dbReference type="InterPro" id="IPR018289">
    <property type="entry name" value="MULE_transposase_dom"/>
</dbReference>
<evidence type="ECO:0000259" key="1">
    <source>
        <dbReference type="Pfam" id="PF10551"/>
    </source>
</evidence>
<dbReference type="AlphaFoldDB" id="A0AAV2Z985"/>
<protein>
    <recommendedName>
        <fullName evidence="1">MULE transposase domain-containing protein</fullName>
    </recommendedName>
</protein>
<reference evidence="2" key="1">
    <citation type="submission" date="2022-11" db="EMBL/GenBank/DDBJ databases">
        <authorList>
            <person name="Morgan W.R."/>
            <person name="Tartar A."/>
        </authorList>
    </citation>
    <scope>NUCLEOTIDE SEQUENCE</scope>
    <source>
        <strain evidence="2">ARSEF 373</strain>
    </source>
</reference>
<dbReference type="Proteomes" id="UP001146120">
    <property type="component" value="Unassembled WGS sequence"/>
</dbReference>
<comment type="caution">
    <text evidence="2">The sequence shown here is derived from an EMBL/GenBank/DDBJ whole genome shotgun (WGS) entry which is preliminary data.</text>
</comment>
<gene>
    <name evidence="2" type="ORF">N0F65_011156</name>
</gene>
<accession>A0AAV2Z985</accession>
<name>A0AAV2Z985_9STRA</name>
<keyword evidence="3" id="KW-1185">Reference proteome</keyword>
<evidence type="ECO:0000313" key="2">
    <source>
        <dbReference type="EMBL" id="DBA02089.1"/>
    </source>
</evidence>
<evidence type="ECO:0000313" key="3">
    <source>
        <dbReference type="Proteomes" id="UP001146120"/>
    </source>
</evidence>
<reference evidence="2" key="2">
    <citation type="journal article" date="2023" name="Microbiol Resour">
        <title>Decontamination and Annotation of the Draft Genome Sequence of the Oomycete Lagenidium giganteum ARSEF 373.</title>
        <authorList>
            <person name="Morgan W.R."/>
            <person name="Tartar A."/>
        </authorList>
    </citation>
    <scope>NUCLEOTIDE SEQUENCE</scope>
    <source>
        <strain evidence="2">ARSEF 373</strain>
    </source>
</reference>
<organism evidence="2 3">
    <name type="scientific">Lagenidium giganteum</name>
    <dbReference type="NCBI Taxonomy" id="4803"/>
    <lineage>
        <taxon>Eukaryota</taxon>
        <taxon>Sar</taxon>
        <taxon>Stramenopiles</taxon>
        <taxon>Oomycota</taxon>
        <taxon>Peronosporomycetes</taxon>
        <taxon>Pythiales</taxon>
        <taxon>Pythiaceae</taxon>
    </lineage>
</organism>
<sequence>MFPTTPNFILRPRGRSTHRQLADFARNYRRAHLGYQTQPTETMIAENVYVPDIDDTKAFFFSSTTDGNGCLYVGTRSKSDPQLIGITRQIDGIFHCDATYKTNKLRYPLITCGFTDSARQYHLVAIFVSRPVRERDFVQMFSGLEALALRVSNARPRAPLAMTDADDAQANAMKSLGGFKPLMCYYHVWYNVYKRVKHLKSSDISLVALIQ</sequence>
<feature type="domain" description="MULE transposase" evidence="1">
    <location>
        <begin position="94"/>
        <end position="189"/>
    </location>
</feature>
<dbReference type="EMBL" id="DAKRPA010000036">
    <property type="protein sequence ID" value="DBA02089.1"/>
    <property type="molecule type" value="Genomic_DNA"/>
</dbReference>